<gene>
    <name evidence="2" type="ORF">EW145_g1587</name>
</gene>
<sequence length="910" mass="100879">MNTNSRNRDSVADLEEELYEIFTTHHESHANDSGEPAVPASALVDVIRIFGENHDGMKLLSDDEESKLDDLVSANPGLEVTPTILLGFLAVLTAQSPKGSHDENPFDLQDRGSQDDAVNSNDEENNGQSSRSSSRGPAPKTPSSARLPDSPFDSGRRQRTAPLQHAVPSSWNSKRALQIGRRRSDAGNYERSMSDSESATPSRPSSRARARAPSNPTSPYSSHVDLWGASSPPMRPSSRTHSHGQYSMSMSAQNFDNMSPNERARFEYDHGDSFERSLQHASDGDSDDDVDDGEDPTLGLRLERSVSASMAHVSREREEALERTNQDLQRRVVEQDRILQRKIAEHESELEEMENMLEETKSELNAKMREEKELRAKETRYIHQISALESEIAERQRTLEASKSAYQSLQKQYQEQCTEAENLRNTLRTRDQQVRESGDKITLHGLEINKWQQQQDQMEQHAQHLEAQLVAAREAQTELDEQKQENMLLKETIDRMRFDMDELRIKADGSIPVGSGRDSIHGSIGKSLGVELQRINGKWPGEADTDEDDTTAVSDGGSGSADTEGEDVVQTIITRRKKKVASRAMKRVETIEYEDVKHYSDAYTQHEVSEFSVSSMTQTEPEPKKPTASFSTQTESTSSSPLAIQTDPIPTPPPIVTAEIEIQTDALEVEGSRSVTPEEGMASSSSTLHPPTPKPIIRDLPPSYAESSKSGDEQEQHDMRVAAETIRKWHKGVDLPLSPIRGGVSEDLVEEWTTLKGEMGFECLAIDKVLEMSLKTGPRDGARSEDSSAASSSTPPKARKNRFYNIYNTFVYGRTDEEADRDRSLAAGLTQAAVVLGVCVLAAGVLSGPYMQPHYHVPGGPSYYDRAAWSEFNRLYPVGEGLVPDGAATVWNFIGRVGGEAARMARGWPT</sequence>
<feature type="region of interest" description="Disordered" evidence="1">
    <location>
        <begin position="276"/>
        <end position="324"/>
    </location>
</feature>
<accession>A0A4V3XDK2</accession>
<feature type="compositionally biased region" description="Basic and acidic residues" evidence="1">
    <location>
        <begin position="777"/>
        <end position="786"/>
    </location>
</feature>
<evidence type="ECO:0000256" key="1">
    <source>
        <dbReference type="SAM" id="MobiDB-lite"/>
    </source>
</evidence>
<feature type="compositionally biased region" description="Basic and acidic residues" evidence="1">
    <location>
        <begin position="313"/>
        <end position="324"/>
    </location>
</feature>
<dbReference type="OrthoDB" id="432685at2759"/>
<dbReference type="Proteomes" id="UP000308199">
    <property type="component" value="Unassembled WGS sequence"/>
</dbReference>
<dbReference type="AlphaFoldDB" id="A0A4V3XDK2"/>
<feature type="compositionally biased region" description="Basic and acidic residues" evidence="1">
    <location>
        <begin position="99"/>
        <end position="114"/>
    </location>
</feature>
<feature type="region of interest" description="Disordered" evidence="1">
    <location>
        <begin position="610"/>
        <end position="655"/>
    </location>
</feature>
<feature type="compositionally biased region" description="Basic and acidic residues" evidence="1">
    <location>
        <begin position="709"/>
        <end position="718"/>
    </location>
</feature>
<proteinExistence type="predicted"/>
<organism evidence="2 3">
    <name type="scientific">Phellinidium pouzarii</name>
    <dbReference type="NCBI Taxonomy" id="167371"/>
    <lineage>
        <taxon>Eukaryota</taxon>
        <taxon>Fungi</taxon>
        <taxon>Dikarya</taxon>
        <taxon>Basidiomycota</taxon>
        <taxon>Agaricomycotina</taxon>
        <taxon>Agaricomycetes</taxon>
        <taxon>Hymenochaetales</taxon>
        <taxon>Hymenochaetaceae</taxon>
        <taxon>Phellinidium</taxon>
    </lineage>
</organism>
<reference evidence="2 3" key="1">
    <citation type="submission" date="2019-02" db="EMBL/GenBank/DDBJ databases">
        <title>Genome sequencing of the rare red list fungi Phellinidium pouzarii.</title>
        <authorList>
            <person name="Buettner E."/>
            <person name="Kellner H."/>
        </authorList>
    </citation>
    <scope>NUCLEOTIDE SEQUENCE [LARGE SCALE GENOMIC DNA]</scope>
    <source>
        <strain evidence="2 3">DSM 108285</strain>
    </source>
</reference>
<feature type="region of interest" description="Disordered" evidence="1">
    <location>
        <begin position="671"/>
        <end position="718"/>
    </location>
</feature>
<comment type="caution">
    <text evidence="2">The sequence shown here is derived from an EMBL/GenBank/DDBJ whole genome shotgun (WGS) entry which is preliminary data.</text>
</comment>
<evidence type="ECO:0000313" key="3">
    <source>
        <dbReference type="Proteomes" id="UP000308199"/>
    </source>
</evidence>
<feature type="compositionally biased region" description="Low complexity" evidence="1">
    <location>
        <begin position="627"/>
        <end position="648"/>
    </location>
</feature>
<feature type="region of interest" description="Disordered" evidence="1">
    <location>
        <begin position="777"/>
        <end position="797"/>
    </location>
</feature>
<feature type="region of interest" description="Disordered" evidence="1">
    <location>
        <begin position="538"/>
        <end position="568"/>
    </location>
</feature>
<feature type="compositionally biased region" description="Low complexity" evidence="1">
    <location>
        <begin position="198"/>
        <end position="219"/>
    </location>
</feature>
<feature type="compositionally biased region" description="Polar residues" evidence="1">
    <location>
        <begin position="611"/>
        <end position="620"/>
    </location>
</feature>
<dbReference type="EMBL" id="SGPK01000046">
    <property type="protein sequence ID" value="THH10043.1"/>
    <property type="molecule type" value="Genomic_DNA"/>
</dbReference>
<keyword evidence="3" id="KW-1185">Reference proteome</keyword>
<name>A0A4V3XDK2_9AGAM</name>
<protein>
    <submittedName>
        <fullName evidence="2">Uncharacterized protein</fullName>
    </submittedName>
</protein>
<feature type="region of interest" description="Disordered" evidence="1">
    <location>
        <begin position="96"/>
        <end position="245"/>
    </location>
</feature>
<evidence type="ECO:0000313" key="2">
    <source>
        <dbReference type="EMBL" id="THH10043.1"/>
    </source>
</evidence>
<feature type="compositionally biased region" description="Acidic residues" evidence="1">
    <location>
        <begin position="284"/>
        <end position="295"/>
    </location>
</feature>